<feature type="transmembrane region" description="Helical" evidence="6">
    <location>
        <begin position="231"/>
        <end position="253"/>
    </location>
</feature>
<evidence type="ECO:0000256" key="5">
    <source>
        <dbReference type="ARBA" id="ARBA00023136"/>
    </source>
</evidence>
<dbReference type="GO" id="GO:0016020">
    <property type="term" value="C:membrane"/>
    <property type="evidence" value="ECO:0000318"/>
    <property type="project" value="GO_Central"/>
</dbReference>
<dbReference type="GO" id="GO:0005886">
    <property type="term" value="C:plasma membrane"/>
    <property type="evidence" value="ECO:0007669"/>
    <property type="project" value="UniProtKB-SubCell"/>
</dbReference>
<dbReference type="AlphaFoldDB" id="A0A059A0V8"/>
<comment type="caution">
    <text evidence="6">Lacks conserved residue(s) required for the propagation of feature annotation.</text>
</comment>
<evidence type="ECO:0000256" key="4">
    <source>
        <dbReference type="ARBA" id="ARBA00022989"/>
    </source>
</evidence>
<gene>
    <name evidence="7" type="ORF">EUGRSUZ_K01535</name>
</gene>
<dbReference type="InParanoid" id="A0A059A0V8"/>
<evidence type="ECO:0000256" key="2">
    <source>
        <dbReference type="ARBA" id="ARBA00007168"/>
    </source>
</evidence>
<dbReference type="GO" id="GO:0055085">
    <property type="term" value="P:transmembrane transport"/>
    <property type="evidence" value="ECO:0000318"/>
    <property type="project" value="GO_Central"/>
</dbReference>
<proteinExistence type="inferred from homology"/>
<dbReference type="EMBL" id="KK198763">
    <property type="protein sequence ID" value="KCW47792.1"/>
    <property type="molecule type" value="Genomic_DNA"/>
</dbReference>
<organism evidence="7">
    <name type="scientific">Eucalyptus grandis</name>
    <name type="common">Flooded gum</name>
    <dbReference type="NCBI Taxonomy" id="71139"/>
    <lineage>
        <taxon>Eukaryota</taxon>
        <taxon>Viridiplantae</taxon>
        <taxon>Streptophyta</taxon>
        <taxon>Embryophyta</taxon>
        <taxon>Tracheophyta</taxon>
        <taxon>Spermatophyta</taxon>
        <taxon>Magnoliopsida</taxon>
        <taxon>eudicotyledons</taxon>
        <taxon>Gunneridae</taxon>
        <taxon>Pentapetalae</taxon>
        <taxon>rosids</taxon>
        <taxon>malvids</taxon>
        <taxon>Myrtales</taxon>
        <taxon>Myrtaceae</taxon>
        <taxon>Myrtoideae</taxon>
        <taxon>Eucalypteae</taxon>
        <taxon>Eucalyptus</taxon>
    </lineage>
</organism>
<dbReference type="Pfam" id="PF04515">
    <property type="entry name" value="Choline_transpo"/>
    <property type="match status" value="1"/>
</dbReference>
<feature type="transmembrane region" description="Helical" evidence="6">
    <location>
        <begin position="50"/>
        <end position="74"/>
    </location>
</feature>
<keyword evidence="3 6" id="KW-0812">Transmembrane</keyword>
<dbReference type="PANTHER" id="PTHR12385">
    <property type="entry name" value="CHOLINE TRANSPORTER-LIKE (SLC FAMILY 44)"/>
    <property type="match status" value="1"/>
</dbReference>
<accession>A0A059A0V8</accession>
<dbReference type="InterPro" id="IPR007603">
    <property type="entry name" value="Choline_transptr-like"/>
</dbReference>
<comment type="similarity">
    <text evidence="2 6">Belongs to the CTL (choline transporter-like) family.</text>
</comment>
<sequence length="318" mass="34221">MIESPVGLAAGIVAIISGIIQALYGCWVNHRFAYAGNILWVSTVFPPDNTTFLVALSIVVSVAYSGFLVCGIGGATTTATTWDDIFIFIILLHYTWTMHVIKNLLQATIARVKYMNFGYGVNVDTRVASCDTMKYLIGSVSMGSAMVPIFGTVRGSARALSSIGGGSDEFLFSCTDCYSGIASRLTTLGNRWGFVHVGALNQGFVPASRDAWEAFGRAGLRPLINSDLTGVFCFFCGLTGGAISALAGGSWAIAVHKAYATEVSLYAFLIGYFMSRISVAWAQASVSAYYVAYAENPNNVRFDSTIPARLREMQRYGH</sequence>
<reference evidence="7" key="1">
    <citation type="submission" date="2013-07" db="EMBL/GenBank/DDBJ databases">
        <title>The genome of Eucalyptus grandis.</title>
        <authorList>
            <person name="Schmutz J."/>
            <person name="Hayes R."/>
            <person name="Myburg A."/>
            <person name="Tuskan G."/>
            <person name="Grattapaglia D."/>
            <person name="Rokhsar D.S."/>
        </authorList>
    </citation>
    <scope>NUCLEOTIDE SEQUENCE</scope>
    <source>
        <tissue evidence="7">Leaf extractions</tissue>
    </source>
</reference>
<evidence type="ECO:0000256" key="3">
    <source>
        <dbReference type="ARBA" id="ARBA00022692"/>
    </source>
</evidence>
<comment type="subcellular location">
    <subcellularLocation>
        <location evidence="6">Cell membrane</location>
        <topology evidence="6">Multi-pass membrane protein</topology>
    </subcellularLocation>
    <subcellularLocation>
        <location evidence="1">Membrane</location>
        <topology evidence="1">Multi-pass membrane protein</topology>
    </subcellularLocation>
</comment>
<evidence type="ECO:0000256" key="1">
    <source>
        <dbReference type="ARBA" id="ARBA00004141"/>
    </source>
</evidence>
<dbReference type="eggNOG" id="KOG1362">
    <property type="taxonomic scope" value="Eukaryota"/>
</dbReference>
<name>A0A059A0V8_EUCGR</name>
<feature type="transmembrane region" description="Helical" evidence="6">
    <location>
        <begin position="265"/>
        <end position="292"/>
    </location>
</feature>
<feature type="transmembrane region" description="Helical" evidence="6">
    <location>
        <begin position="86"/>
        <end position="105"/>
    </location>
</feature>
<dbReference type="GO" id="GO:0022857">
    <property type="term" value="F:transmembrane transporter activity"/>
    <property type="evidence" value="ECO:0000318"/>
    <property type="project" value="GO_Central"/>
</dbReference>
<protein>
    <recommendedName>
        <fullName evidence="6">Choline transporter-like protein</fullName>
    </recommendedName>
</protein>
<evidence type="ECO:0000256" key="6">
    <source>
        <dbReference type="RuleBase" id="RU368066"/>
    </source>
</evidence>
<keyword evidence="5 6" id="KW-0472">Membrane</keyword>
<feature type="transmembrane region" description="Helical" evidence="6">
    <location>
        <begin position="6"/>
        <end position="29"/>
    </location>
</feature>
<dbReference type="PANTHER" id="PTHR12385:SF84">
    <property type="entry name" value="CHOLINE TRANSPORTER-LIKE PROTEIN"/>
    <property type="match status" value="1"/>
</dbReference>
<keyword evidence="4 6" id="KW-1133">Transmembrane helix</keyword>
<dbReference type="Gramene" id="KCW47792">
    <property type="protein sequence ID" value="KCW47792"/>
    <property type="gene ID" value="EUGRSUZ_K01535"/>
</dbReference>
<comment type="function">
    <text evidence="6">Choline transporter.</text>
</comment>
<dbReference type="OMA" id="CRIAMAW"/>
<evidence type="ECO:0000313" key="7">
    <source>
        <dbReference type="EMBL" id="KCW47792.1"/>
    </source>
</evidence>